<evidence type="ECO:0000313" key="4">
    <source>
        <dbReference type="Proteomes" id="UP001152523"/>
    </source>
</evidence>
<dbReference type="CDD" id="cd05121">
    <property type="entry name" value="ABC1_ADCK3-like"/>
    <property type="match status" value="1"/>
</dbReference>
<dbReference type="InterPro" id="IPR000719">
    <property type="entry name" value="Prot_kinase_dom"/>
</dbReference>
<dbReference type="InterPro" id="IPR050154">
    <property type="entry name" value="UbiB_kinase"/>
</dbReference>
<dbReference type="EMBL" id="CAMAPF010000951">
    <property type="protein sequence ID" value="CAH9128783.1"/>
    <property type="molecule type" value="Genomic_DNA"/>
</dbReference>
<accession>A0AAV0F0B9</accession>
<dbReference type="PANTHER" id="PTHR10566:SF119">
    <property type="entry name" value="OS04G0640500 PROTEIN"/>
    <property type="match status" value="1"/>
</dbReference>
<gene>
    <name evidence="3" type="ORF">CEPIT_LOCUS29340</name>
</gene>
<keyword evidence="4" id="KW-1185">Reference proteome</keyword>
<dbReference type="InterPro" id="IPR004147">
    <property type="entry name" value="ABC1_dom"/>
</dbReference>
<dbReference type="GO" id="GO:0005524">
    <property type="term" value="F:ATP binding"/>
    <property type="evidence" value="ECO:0007669"/>
    <property type="project" value="InterPro"/>
</dbReference>
<name>A0AAV0F0B9_9ASTE</name>
<comment type="similarity">
    <text evidence="1">Belongs to the protein kinase superfamily. ADCK protein kinase family.</text>
</comment>
<proteinExistence type="inferred from homology"/>
<dbReference type="AlphaFoldDB" id="A0AAV0F0B9"/>
<dbReference type="PANTHER" id="PTHR10566">
    <property type="entry name" value="CHAPERONE-ACTIVITY OF BC1 COMPLEX CABC1 -RELATED"/>
    <property type="match status" value="1"/>
</dbReference>
<dbReference type="Proteomes" id="UP001152523">
    <property type="component" value="Unassembled WGS sequence"/>
</dbReference>
<dbReference type="Pfam" id="PF03109">
    <property type="entry name" value="ABC1"/>
    <property type="match status" value="1"/>
</dbReference>
<evidence type="ECO:0000256" key="1">
    <source>
        <dbReference type="ARBA" id="ARBA00009670"/>
    </source>
</evidence>
<organism evidence="3 4">
    <name type="scientific">Cuscuta epithymum</name>
    <dbReference type="NCBI Taxonomy" id="186058"/>
    <lineage>
        <taxon>Eukaryota</taxon>
        <taxon>Viridiplantae</taxon>
        <taxon>Streptophyta</taxon>
        <taxon>Embryophyta</taxon>
        <taxon>Tracheophyta</taxon>
        <taxon>Spermatophyta</taxon>
        <taxon>Magnoliopsida</taxon>
        <taxon>eudicotyledons</taxon>
        <taxon>Gunneridae</taxon>
        <taxon>Pentapetalae</taxon>
        <taxon>asterids</taxon>
        <taxon>lamiids</taxon>
        <taxon>Solanales</taxon>
        <taxon>Convolvulaceae</taxon>
        <taxon>Cuscuteae</taxon>
        <taxon>Cuscuta</taxon>
        <taxon>Cuscuta subgen. Cuscuta</taxon>
    </lineage>
</organism>
<dbReference type="InterPro" id="IPR011009">
    <property type="entry name" value="Kinase-like_dom_sf"/>
</dbReference>
<comment type="caution">
    <text evidence="3">The sequence shown here is derived from an EMBL/GenBank/DDBJ whole genome shotgun (WGS) entry which is preliminary data.</text>
</comment>
<evidence type="ECO:0000313" key="3">
    <source>
        <dbReference type="EMBL" id="CAH9128783.1"/>
    </source>
</evidence>
<sequence>MFKVRAEGLRKILVQLGPAYVKIAQAISSRPDLIPPSYLDELSLLQDQITPFPNEVAFSKIEQELGFPLDVLYSEVSPDPVAAASLGQVYQARLRSSKQVVAVKVQRPGVQAAISLDMLILRFLAGLVRKAGKFNTDLQAVVDEWASSLFQEMDYKREANNAVRFRQLYGDIKDVMVPEMYLSQTTHKVLTMQWVEGTKLAEVKDLYLIEVGVYCSFNQLLENGFYHADPHPGNLLRTYDGKLAYLDFGMMGEFKQELRDSFMEACLHLVNRDYDALAKDFVTLGLLPPTADKAAVTTALTGVFQDVVAKGVQNISFGDFLADLGINMYKFKFRIPSYFSLVIRSLAVLEGIAISYDPNYKVLGSTYPWIARKVLTDSSPKLKSTLRALLYKDGKFRIDRLESLISESLRARKEKTLTREQSDFRESRFIFKQVLVFALNKKVTFLREVLLDELAKGLDALGLATFDSITTVSTNLALSSSYSFSLMTDEDIVNLRNLQRLILFLQGLDKRPGMRAERARGGDGLEPTFVGWLRGELSNRAPFSLAHFGSAQELLSLLSVIAELPQDMQQELVLRLPTDLAGKVASRVAARTLRRILL</sequence>
<reference evidence="3" key="1">
    <citation type="submission" date="2022-07" db="EMBL/GenBank/DDBJ databases">
        <authorList>
            <person name="Macas J."/>
            <person name="Novak P."/>
            <person name="Neumann P."/>
        </authorList>
    </citation>
    <scope>NUCLEOTIDE SEQUENCE</scope>
</reference>
<evidence type="ECO:0000259" key="2">
    <source>
        <dbReference type="PROSITE" id="PS50011"/>
    </source>
</evidence>
<dbReference type="GO" id="GO:0004672">
    <property type="term" value="F:protein kinase activity"/>
    <property type="evidence" value="ECO:0007669"/>
    <property type="project" value="InterPro"/>
</dbReference>
<dbReference type="PROSITE" id="PS50011">
    <property type="entry name" value="PROTEIN_KINASE_DOM"/>
    <property type="match status" value="1"/>
</dbReference>
<dbReference type="Gene3D" id="1.10.510.10">
    <property type="entry name" value="Transferase(Phosphotransferase) domain 1"/>
    <property type="match status" value="1"/>
</dbReference>
<feature type="domain" description="Protein kinase" evidence="2">
    <location>
        <begin position="75"/>
        <end position="409"/>
    </location>
</feature>
<protein>
    <recommendedName>
        <fullName evidence="2">Protein kinase domain-containing protein</fullName>
    </recommendedName>
</protein>
<dbReference type="SUPFAM" id="SSF56112">
    <property type="entry name" value="Protein kinase-like (PK-like)"/>
    <property type="match status" value="1"/>
</dbReference>